<protein>
    <recommendedName>
        <fullName evidence="1">DUF4939 domain-containing protein</fullName>
    </recommendedName>
</protein>
<proteinExistence type="predicted"/>
<dbReference type="Proteomes" id="UP000694406">
    <property type="component" value="Unplaced"/>
</dbReference>
<dbReference type="InterPro" id="IPR032549">
    <property type="entry name" value="DUF4939"/>
</dbReference>
<sequence length="109" mass="11853">MLSLIKAGSAGKPGSLVPSSCWSTSSLKEMPVTVPNKFDGNQVMFPAFLGQCQLFISLRAEDFPTDWDKVGFMIGLLSGSAACWATPLLIQASPFLDDFRGFFPGYFTF</sequence>
<evidence type="ECO:0000259" key="1">
    <source>
        <dbReference type="Pfam" id="PF16297"/>
    </source>
</evidence>
<keyword evidence="3" id="KW-1185">Reference proteome</keyword>
<evidence type="ECO:0000313" key="2">
    <source>
        <dbReference type="Ensembl" id="ENSLLTP00000011337.1"/>
    </source>
</evidence>
<dbReference type="AlphaFoldDB" id="A0A8C5WSW0"/>
<dbReference type="Ensembl" id="ENSLLTT00000011786.1">
    <property type="protein sequence ID" value="ENSLLTP00000011337.1"/>
    <property type="gene ID" value="ENSLLTG00000008725.1"/>
</dbReference>
<dbReference type="GeneTree" id="ENSGT01000000215539"/>
<reference evidence="2" key="1">
    <citation type="submission" date="2025-08" db="UniProtKB">
        <authorList>
            <consortium name="Ensembl"/>
        </authorList>
    </citation>
    <scope>IDENTIFICATION</scope>
</reference>
<dbReference type="Pfam" id="PF16297">
    <property type="entry name" value="DUF4939"/>
    <property type="match status" value="1"/>
</dbReference>
<name>A0A8C5WSW0_LATLA</name>
<evidence type="ECO:0000313" key="3">
    <source>
        <dbReference type="Proteomes" id="UP000694406"/>
    </source>
</evidence>
<feature type="domain" description="DUF4939" evidence="1">
    <location>
        <begin position="26"/>
        <end position="103"/>
    </location>
</feature>
<organism evidence="2 3">
    <name type="scientific">Laticauda laticaudata</name>
    <name type="common">Blue-ringed sea krait</name>
    <name type="synonym">Blue-lipped sea krait</name>
    <dbReference type="NCBI Taxonomy" id="8630"/>
    <lineage>
        <taxon>Eukaryota</taxon>
        <taxon>Metazoa</taxon>
        <taxon>Chordata</taxon>
        <taxon>Craniata</taxon>
        <taxon>Vertebrata</taxon>
        <taxon>Euteleostomi</taxon>
        <taxon>Lepidosauria</taxon>
        <taxon>Squamata</taxon>
        <taxon>Bifurcata</taxon>
        <taxon>Unidentata</taxon>
        <taxon>Episquamata</taxon>
        <taxon>Toxicofera</taxon>
        <taxon>Serpentes</taxon>
        <taxon>Colubroidea</taxon>
        <taxon>Elapidae</taxon>
        <taxon>Laticaudinae</taxon>
        <taxon>Laticauda</taxon>
    </lineage>
</organism>
<reference evidence="2" key="2">
    <citation type="submission" date="2025-09" db="UniProtKB">
        <authorList>
            <consortium name="Ensembl"/>
        </authorList>
    </citation>
    <scope>IDENTIFICATION</scope>
</reference>
<accession>A0A8C5WSW0</accession>